<evidence type="ECO:0000313" key="2">
    <source>
        <dbReference type="EMBL" id="GGD34360.1"/>
    </source>
</evidence>
<protein>
    <recommendedName>
        <fullName evidence="4">RHS repeat-associated core domain-containing protein</fullName>
    </recommendedName>
</protein>
<accession>A0A916Y7J8</accession>
<sequence length="307" mass="35023">MPNRHGSAESYRYGFQGQEKDDEVKGEGNSLNYTFRMHDPRVGRFFAVDPLASEYPWYSPYSFSGNRVLDMVELEGLEPAHSNARANRPSRMRPAIKRVNNYLRGGSGGSYASMRAVNRVLGFSPSFRIKNTIAQRNAERNMNEFIAKYNLNPRTFNSQTGEPNPSGVETKHLENLGIWANFINDLKENYNLSVKKVEIHGRIEETNTYISVSSEYQFDGIMQFKLTIAESAYQKVFNQLVVEKLKDYKDEDLFGTNLTSARLTAKIELGPSPVELVNRIFEEAKKNGDSKEIMIEVKELPVFNQGY</sequence>
<dbReference type="EMBL" id="BMFG01000011">
    <property type="protein sequence ID" value="GGD34360.1"/>
    <property type="molecule type" value="Genomic_DNA"/>
</dbReference>
<name>A0A916Y7J8_9FLAO</name>
<reference evidence="2" key="2">
    <citation type="submission" date="2020-09" db="EMBL/GenBank/DDBJ databases">
        <authorList>
            <person name="Sun Q."/>
            <person name="Zhou Y."/>
        </authorList>
    </citation>
    <scope>NUCLEOTIDE SEQUENCE</scope>
    <source>
        <strain evidence="2">CGMCC 1.12506</strain>
    </source>
</reference>
<feature type="region of interest" description="Disordered" evidence="1">
    <location>
        <begin position="1"/>
        <end position="26"/>
    </location>
</feature>
<evidence type="ECO:0000256" key="1">
    <source>
        <dbReference type="SAM" id="MobiDB-lite"/>
    </source>
</evidence>
<evidence type="ECO:0000313" key="3">
    <source>
        <dbReference type="Proteomes" id="UP000625735"/>
    </source>
</evidence>
<comment type="caution">
    <text evidence="2">The sequence shown here is derived from an EMBL/GenBank/DDBJ whole genome shotgun (WGS) entry which is preliminary data.</text>
</comment>
<gene>
    <name evidence="2" type="ORF">GCM10011343_25320</name>
</gene>
<proteinExistence type="predicted"/>
<keyword evidence="3" id="KW-1185">Reference proteome</keyword>
<reference evidence="2" key="1">
    <citation type="journal article" date="2014" name="Int. J. Syst. Evol. Microbiol.">
        <title>Complete genome sequence of Corynebacterium casei LMG S-19264T (=DSM 44701T), isolated from a smear-ripened cheese.</title>
        <authorList>
            <consortium name="US DOE Joint Genome Institute (JGI-PGF)"/>
            <person name="Walter F."/>
            <person name="Albersmeier A."/>
            <person name="Kalinowski J."/>
            <person name="Ruckert C."/>
        </authorList>
    </citation>
    <scope>NUCLEOTIDE SEQUENCE</scope>
    <source>
        <strain evidence="2">CGMCC 1.12506</strain>
    </source>
</reference>
<dbReference type="Proteomes" id="UP000625735">
    <property type="component" value="Unassembled WGS sequence"/>
</dbReference>
<organism evidence="2 3">
    <name type="scientific">Flavobacterium orientale</name>
    <dbReference type="NCBI Taxonomy" id="1756020"/>
    <lineage>
        <taxon>Bacteria</taxon>
        <taxon>Pseudomonadati</taxon>
        <taxon>Bacteroidota</taxon>
        <taxon>Flavobacteriia</taxon>
        <taxon>Flavobacteriales</taxon>
        <taxon>Flavobacteriaceae</taxon>
        <taxon>Flavobacterium</taxon>
    </lineage>
</organism>
<dbReference type="AlphaFoldDB" id="A0A916Y7J8"/>
<dbReference type="Gene3D" id="2.180.10.10">
    <property type="entry name" value="RHS repeat-associated core"/>
    <property type="match status" value="1"/>
</dbReference>
<evidence type="ECO:0008006" key="4">
    <source>
        <dbReference type="Google" id="ProtNLM"/>
    </source>
</evidence>